<keyword evidence="3" id="KW-1185">Reference proteome</keyword>
<evidence type="ECO:0000313" key="3">
    <source>
        <dbReference type="Proteomes" id="UP000293433"/>
    </source>
</evidence>
<dbReference type="AlphaFoldDB" id="A0A4Q7LPR0"/>
<dbReference type="EMBL" id="SGWV01000008">
    <property type="protein sequence ID" value="RZS56735.1"/>
    <property type="molecule type" value="Genomic_DNA"/>
</dbReference>
<dbReference type="PROSITE" id="PS51257">
    <property type="entry name" value="PROKAR_LIPOPROTEIN"/>
    <property type="match status" value="1"/>
</dbReference>
<keyword evidence="1" id="KW-0472">Membrane</keyword>
<evidence type="ECO:0000256" key="1">
    <source>
        <dbReference type="SAM" id="Phobius"/>
    </source>
</evidence>
<evidence type="ECO:0000313" key="2">
    <source>
        <dbReference type="EMBL" id="RZS56735.1"/>
    </source>
</evidence>
<reference evidence="2 3" key="1">
    <citation type="submission" date="2019-02" db="EMBL/GenBank/DDBJ databases">
        <title>Genomic Encyclopedia of Type Strains, Phase IV (KMG-IV): sequencing the most valuable type-strain genomes for metagenomic binning, comparative biology and taxonomic classification.</title>
        <authorList>
            <person name="Goeker M."/>
        </authorList>
    </citation>
    <scope>NUCLEOTIDE SEQUENCE [LARGE SCALE GENOMIC DNA]</scope>
    <source>
        <strain evidence="2 3">DSM 10617</strain>
    </source>
</reference>
<proteinExistence type="predicted"/>
<sequence>MALNLAKTFPHAWRVAAAMTMAGGLLLLGACTQERQNEIRRSIQNWTGTDGVLEVYAGDKLVRRFVKIDKLSTAYGTDDGAARPYRYGYGVLDANLDGKVSDGEKRVYFEFSDYSTAYVFYENPS</sequence>
<comment type="caution">
    <text evidence="2">The sequence shown here is derived from an EMBL/GenBank/DDBJ whole genome shotgun (WGS) entry which is preliminary data.</text>
</comment>
<name>A0A4Q7LPR0_9BURK</name>
<gene>
    <name evidence="2" type="ORF">EV685_1289</name>
</gene>
<protein>
    <submittedName>
        <fullName evidence="2">Uncharacterized protein</fullName>
    </submittedName>
</protein>
<dbReference type="Proteomes" id="UP000293433">
    <property type="component" value="Unassembled WGS sequence"/>
</dbReference>
<feature type="transmembrane region" description="Helical" evidence="1">
    <location>
        <begin position="12"/>
        <end position="31"/>
    </location>
</feature>
<keyword evidence="1" id="KW-0812">Transmembrane</keyword>
<keyword evidence="1" id="KW-1133">Transmembrane helix</keyword>
<organism evidence="2 3">
    <name type="scientific">Sphaerotilus mobilis</name>
    <dbReference type="NCBI Taxonomy" id="47994"/>
    <lineage>
        <taxon>Bacteria</taxon>
        <taxon>Pseudomonadati</taxon>
        <taxon>Pseudomonadota</taxon>
        <taxon>Betaproteobacteria</taxon>
        <taxon>Burkholderiales</taxon>
        <taxon>Sphaerotilaceae</taxon>
        <taxon>Sphaerotilus</taxon>
    </lineage>
</organism>
<accession>A0A4Q7LPR0</accession>